<sequence>MKTYLETIKQKTEESKGKNELKDKLITLKYGTDKNIKELSFNTRNCIILAANGMGKSSLTKSVKINNEDEKHIELILANKILTLTPNKQRRVVEQDTKDNNSIYAEENESYFGWHAISNKELTQIILSQKDSRENNIIQNDFDFIIGKLVQQHKNKHARASINYKETNIYQEFDTKAEKVCEIWNNIFNSHELFIQQEDWSLRVKTLDEDPNESYSIRNISDGERSALYLITKVLLAPNKSLIIVDETETHLNSSLLQKLWDSIEEARPDCNFMYVSHDIEFALSRKDCTKFWIKDFSYKAKTWDIQEIKENDLPEELILQIIGSKNEKILFVESTEEHDKQLYEILYDDFKVVPVGSCQEVINYTKILNSSRAENYKKSYYGLIDRDFRKQKEIEKLEKKNIYTLKVAELENLFFEEKIVFEFLSTIYGEKNPKQTIEKMKKEVFKLKKQKAFKTDFYKNRIQADFNQNLQKQKKFDKFSFEPHYKSINQEWEDIISEDNYSTFLTKLKCKEIKSITKVFNAEWKAYYKMIIAMFNSEHKKKMKELFFEYMPKITTTNKK</sequence>
<dbReference type="Pfam" id="PF14491">
    <property type="entry name" value="DUF4435"/>
    <property type="match status" value="1"/>
</dbReference>
<comment type="caution">
    <text evidence="2">The sequence shown here is derived from an EMBL/GenBank/DDBJ whole genome shotgun (WGS) entry which is preliminary data.</text>
</comment>
<dbReference type="Gene3D" id="3.40.50.300">
    <property type="entry name" value="P-loop containing nucleotide triphosphate hydrolases"/>
    <property type="match status" value="1"/>
</dbReference>
<evidence type="ECO:0000259" key="1">
    <source>
        <dbReference type="Pfam" id="PF14491"/>
    </source>
</evidence>
<proteinExistence type="predicted"/>
<dbReference type="EMBL" id="DUTP01000003">
    <property type="protein sequence ID" value="HHX99309.1"/>
    <property type="molecule type" value="Genomic_DNA"/>
</dbReference>
<organism evidence="2 3">
    <name type="scientific">Candidatus Dojkabacteria bacterium</name>
    <dbReference type="NCBI Taxonomy" id="2099670"/>
    <lineage>
        <taxon>Bacteria</taxon>
        <taxon>Candidatus Dojkabacteria</taxon>
    </lineage>
</organism>
<evidence type="ECO:0000313" key="3">
    <source>
        <dbReference type="Proteomes" id="UP000576550"/>
    </source>
</evidence>
<gene>
    <name evidence="2" type="ORF">GX533_01310</name>
</gene>
<dbReference type="AlphaFoldDB" id="A0A832QC00"/>
<evidence type="ECO:0000313" key="2">
    <source>
        <dbReference type="EMBL" id="HHX99309.1"/>
    </source>
</evidence>
<dbReference type="SUPFAM" id="SSF52540">
    <property type="entry name" value="P-loop containing nucleoside triphosphate hydrolases"/>
    <property type="match status" value="1"/>
</dbReference>
<dbReference type="InterPro" id="IPR029492">
    <property type="entry name" value="DUF4435"/>
</dbReference>
<dbReference type="InterPro" id="IPR027417">
    <property type="entry name" value="P-loop_NTPase"/>
</dbReference>
<feature type="domain" description="DUF4435" evidence="1">
    <location>
        <begin position="330"/>
        <end position="524"/>
    </location>
</feature>
<protein>
    <submittedName>
        <fullName evidence="2">DUF4435 domain-containing protein</fullName>
    </submittedName>
</protein>
<dbReference type="Proteomes" id="UP000576550">
    <property type="component" value="Unassembled WGS sequence"/>
</dbReference>
<name>A0A832QC00_9BACT</name>
<reference evidence="2 3" key="1">
    <citation type="journal article" date="2020" name="Biotechnol. Biofuels">
        <title>New insights from the biogas microbiome by comprehensive genome-resolved metagenomics of nearly 1600 species originating from multiple anaerobic digesters.</title>
        <authorList>
            <person name="Campanaro S."/>
            <person name="Treu L."/>
            <person name="Rodriguez-R L.M."/>
            <person name="Kovalovszki A."/>
            <person name="Ziels R.M."/>
            <person name="Maus I."/>
            <person name="Zhu X."/>
            <person name="Kougias P.G."/>
            <person name="Basile A."/>
            <person name="Luo G."/>
            <person name="Schluter A."/>
            <person name="Konstantinidis K.T."/>
            <person name="Angelidaki I."/>
        </authorList>
    </citation>
    <scope>NUCLEOTIDE SEQUENCE [LARGE SCALE GENOMIC DNA]</scope>
    <source>
        <strain evidence="2">AS05jafATM_89</strain>
    </source>
</reference>
<accession>A0A832QC00</accession>